<dbReference type="EMBL" id="JAMQGP010000001">
    <property type="protein sequence ID" value="MCM2678112.1"/>
    <property type="molecule type" value="Genomic_DNA"/>
</dbReference>
<dbReference type="GO" id="GO:0050660">
    <property type="term" value="F:flavin adenine dinucleotide binding"/>
    <property type="evidence" value="ECO:0007669"/>
    <property type="project" value="TreeGrafter"/>
</dbReference>
<dbReference type="Proteomes" id="UP001165393">
    <property type="component" value="Unassembled WGS sequence"/>
</dbReference>
<organism evidence="6 7">
    <name type="scientific">Echinimonas agarilytica</name>
    <dbReference type="NCBI Taxonomy" id="1215918"/>
    <lineage>
        <taxon>Bacteria</taxon>
        <taxon>Pseudomonadati</taxon>
        <taxon>Pseudomonadota</taxon>
        <taxon>Gammaproteobacteria</taxon>
        <taxon>Alteromonadales</taxon>
        <taxon>Echinimonadaceae</taxon>
        <taxon>Echinimonas</taxon>
    </lineage>
</organism>
<evidence type="ECO:0000313" key="7">
    <source>
        <dbReference type="Proteomes" id="UP001165393"/>
    </source>
</evidence>
<dbReference type="Gene3D" id="3.40.50.360">
    <property type="match status" value="1"/>
</dbReference>
<dbReference type="PANTHER" id="PTHR19384:SF128">
    <property type="entry name" value="NADPH OXIDOREDUCTASE A"/>
    <property type="match status" value="1"/>
</dbReference>
<dbReference type="GO" id="GO:0005829">
    <property type="term" value="C:cytosol"/>
    <property type="evidence" value="ECO:0007669"/>
    <property type="project" value="TreeGrafter"/>
</dbReference>
<accession>A0AA42B5U2</accession>
<keyword evidence="3" id="KW-0288">FMN</keyword>
<gene>
    <name evidence="6" type="primary">mioC</name>
    <name evidence="6" type="ORF">NAF29_00305</name>
</gene>
<evidence type="ECO:0000313" key="6">
    <source>
        <dbReference type="EMBL" id="MCM2678112.1"/>
    </source>
</evidence>
<dbReference type="InterPro" id="IPR008254">
    <property type="entry name" value="Flavodoxin/NO_synth"/>
</dbReference>
<dbReference type="GO" id="GO:0010181">
    <property type="term" value="F:FMN binding"/>
    <property type="evidence" value="ECO:0007669"/>
    <property type="project" value="InterPro"/>
</dbReference>
<protein>
    <submittedName>
        <fullName evidence="6">FMN-binding protein MioC</fullName>
    </submittedName>
</protein>
<proteinExistence type="predicted"/>
<keyword evidence="2" id="KW-0285">Flavoprotein</keyword>
<dbReference type="InterPro" id="IPR001094">
    <property type="entry name" value="Flavdoxin-like"/>
</dbReference>
<name>A0AA42B5U2_9GAMM</name>
<keyword evidence="7" id="KW-1185">Reference proteome</keyword>
<dbReference type="PANTHER" id="PTHR19384">
    <property type="entry name" value="NITRIC OXIDE SYNTHASE-RELATED"/>
    <property type="match status" value="1"/>
</dbReference>
<reference evidence="6 7" key="1">
    <citation type="journal article" date="2013" name="Antonie Van Leeuwenhoek">
        <title>Echinimonas agarilytica gen. nov., sp. nov., a new gammaproteobacterium isolated from the sea urchin Strongylocentrotus intermedius.</title>
        <authorList>
            <person name="Nedashkovskaya O.I."/>
            <person name="Stenkova A.M."/>
            <person name="Zhukova N.V."/>
            <person name="Van Trappen S."/>
            <person name="Lee J.S."/>
            <person name="Kim S.B."/>
        </authorList>
    </citation>
    <scope>NUCLEOTIDE SEQUENCE [LARGE SCALE GENOMIC DNA]</scope>
    <source>
        <strain evidence="6 7">KMM 6351</strain>
    </source>
</reference>
<evidence type="ECO:0000256" key="4">
    <source>
        <dbReference type="ARBA" id="ARBA00022982"/>
    </source>
</evidence>
<keyword evidence="4" id="KW-0249">Electron transport</keyword>
<evidence type="ECO:0000256" key="3">
    <source>
        <dbReference type="ARBA" id="ARBA00022643"/>
    </source>
</evidence>
<keyword evidence="4" id="KW-0813">Transport</keyword>
<sequence>MKKIQILCGTMLGGTEYVADMLNDALTNQGLESQVHMEFEQISDLAEPDSFWLVCTSTHGAGDLPDNIEPLLEYLQARPDLRHIKYDVIGIGDRSYDTFNQAAQTLDEELEQCGAVRLSEPLLIDVQEDPLPEEPALNWLTDWYNTHVYQDCE</sequence>
<dbReference type="NCBIfam" id="NF006531">
    <property type="entry name" value="PRK09004.1"/>
    <property type="match status" value="1"/>
</dbReference>
<dbReference type="SUPFAM" id="SSF52218">
    <property type="entry name" value="Flavoproteins"/>
    <property type="match status" value="1"/>
</dbReference>
<evidence type="ECO:0000256" key="1">
    <source>
        <dbReference type="ARBA" id="ARBA00001917"/>
    </source>
</evidence>
<dbReference type="AlphaFoldDB" id="A0AA42B5U2"/>
<dbReference type="InterPro" id="IPR029039">
    <property type="entry name" value="Flavoprotein-like_sf"/>
</dbReference>
<dbReference type="PRINTS" id="PR00369">
    <property type="entry name" value="FLAVODOXIN"/>
</dbReference>
<comment type="cofactor">
    <cofactor evidence="1">
        <name>FMN</name>
        <dbReference type="ChEBI" id="CHEBI:58210"/>
    </cofactor>
</comment>
<evidence type="ECO:0000259" key="5">
    <source>
        <dbReference type="PROSITE" id="PS50902"/>
    </source>
</evidence>
<dbReference type="RefSeq" id="WP_251259429.1">
    <property type="nucleotide sequence ID" value="NZ_JAMQGP010000001.1"/>
</dbReference>
<dbReference type="GO" id="GO:0016491">
    <property type="term" value="F:oxidoreductase activity"/>
    <property type="evidence" value="ECO:0007669"/>
    <property type="project" value="TreeGrafter"/>
</dbReference>
<evidence type="ECO:0000256" key="2">
    <source>
        <dbReference type="ARBA" id="ARBA00022630"/>
    </source>
</evidence>
<feature type="domain" description="Flavodoxin-like" evidence="5">
    <location>
        <begin position="4"/>
        <end position="144"/>
    </location>
</feature>
<dbReference type="PROSITE" id="PS50902">
    <property type="entry name" value="FLAVODOXIN_LIKE"/>
    <property type="match status" value="1"/>
</dbReference>
<comment type="caution">
    <text evidence="6">The sequence shown here is derived from an EMBL/GenBank/DDBJ whole genome shotgun (WGS) entry which is preliminary data.</text>
</comment>
<dbReference type="Pfam" id="PF00258">
    <property type="entry name" value="Flavodoxin_1"/>
    <property type="match status" value="1"/>
</dbReference>